<reference evidence="1 2" key="1">
    <citation type="submission" date="2015-03" db="EMBL/GenBank/DDBJ databases">
        <authorList>
            <person name="Murphy D."/>
        </authorList>
    </citation>
    <scope>NUCLEOTIDE SEQUENCE [LARGE SCALE GENOMIC DNA]</scope>
    <source>
        <strain evidence="1 2">Y233</strain>
    </source>
</reference>
<accession>A0A0T9PSK1</accession>
<protein>
    <submittedName>
        <fullName evidence="1">Uncharacterized protein</fullName>
    </submittedName>
</protein>
<name>A0A0T9PSK1_9GAMM</name>
<evidence type="ECO:0000313" key="2">
    <source>
        <dbReference type="Proteomes" id="UP000038204"/>
    </source>
</evidence>
<dbReference type="AlphaFoldDB" id="A0A0T9PSK1"/>
<organism evidence="1 2">
    <name type="scientific">Yersinia similis</name>
    <dbReference type="NCBI Taxonomy" id="367190"/>
    <lineage>
        <taxon>Bacteria</taxon>
        <taxon>Pseudomonadati</taxon>
        <taxon>Pseudomonadota</taxon>
        <taxon>Gammaproteobacteria</taxon>
        <taxon>Enterobacterales</taxon>
        <taxon>Yersiniaceae</taxon>
        <taxon>Yersinia</taxon>
    </lineage>
</organism>
<sequence>MNNIDEETEPFFIYGDDLTDMVLTVQQAGEGNADAE</sequence>
<gene>
    <name evidence="1" type="ORF">ERS008667_01532</name>
</gene>
<evidence type="ECO:0000313" key="1">
    <source>
        <dbReference type="EMBL" id="CNH79181.1"/>
    </source>
</evidence>
<proteinExistence type="predicted"/>
<dbReference type="Proteomes" id="UP000038204">
    <property type="component" value="Unassembled WGS sequence"/>
</dbReference>
<dbReference type="EMBL" id="CQBK01000009">
    <property type="protein sequence ID" value="CNH79181.1"/>
    <property type="molecule type" value="Genomic_DNA"/>
</dbReference>